<evidence type="ECO:0000256" key="9">
    <source>
        <dbReference type="ARBA" id="ARBA00023264"/>
    </source>
</evidence>
<evidence type="ECO:0000256" key="8">
    <source>
        <dbReference type="ARBA" id="ARBA00023209"/>
    </source>
</evidence>
<keyword evidence="2" id="KW-0444">Lipid biosynthesis</keyword>
<feature type="transmembrane region" description="Helical" evidence="10">
    <location>
        <begin position="52"/>
        <end position="76"/>
    </location>
</feature>
<keyword evidence="7 10" id="KW-0472">Membrane</keyword>
<keyword evidence="6" id="KW-0443">Lipid metabolism</keyword>
<dbReference type="GO" id="GO:0043772">
    <property type="term" value="F:acyl-phosphate glycerol-3-phosphate acyltransferase activity"/>
    <property type="evidence" value="ECO:0007669"/>
    <property type="project" value="InterPro"/>
</dbReference>
<accession>A0A1I3RIC6</accession>
<protein>
    <submittedName>
        <fullName evidence="11">Glycerol-3-phosphate acyltransferase PlsY</fullName>
    </submittedName>
</protein>
<proteinExistence type="predicted"/>
<evidence type="ECO:0000313" key="11">
    <source>
        <dbReference type="EMBL" id="SFJ46313.1"/>
    </source>
</evidence>
<evidence type="ECO:0000256" key="5">
    <source>
        <dbReference type="ARBA" id="ARBA00022989"/>
    </source>
</evidence>
<dbReference type="AlphaFoldDB" id="A0A1I3RIC6"/>
<dbReference type="Proteomes" id="UP000199545">
    <property type="component" value="Unassembled WGS sequence"/>
</dbReference>
<evidence type="ECO:0000256" key="2">
    <source>
        <dbReference type="ARBA" id="ARBA00022516"/>
    </source>
</evidence>
<name>A0A1I3RIC6_9BACL</name>
<evidence type="ECO:0000256" key="4">
    <source>
        <dbReference type="ARBA" id="ARBA00022692"/>
    </source>
</evidence>
<evidence type="ECO:0000256" key="10">
    <source>
        <dbReference type="SAM" id="Phobius"/>
    </source>
</evidence>
<keyword evidence="1" id="KW-1003">Cell membrane</keyword>
<evidence type="ECO:0000256" key="3">
    <source>
        <dbReference type="ARBA" id="ARBA00022679"/>
    </source>
</evidence>
<evidence type="ECO:0000256" key="6">
    <source>
        <dbReference type="ARBA" id="ARBA00023098"/>
    </source>
</evidence>
<dbReference type="Pfam" id="PF02660">
    <property type="entry name" value="G3P_acyltransf"/>
    <property type="match status" value="1"/>
</dbReference>
<keyword evidence="12" id="KW-1185">Reference proteome</keyword>
<dbReference type="EMBL" id="FORR01000010">
    <property type="protein sequence ID" value="SFJ46313.1"/>
    <property type="molecule type" value="Genomic_DNA"/>
</dbReference>
<dbReference type="InterPro" id="IPR003811">
    <property type="entry name" value="G3P_acylTferase_PlsY"/>
</dbReference>
<keyword evidence="4 10" id="KW-0812">Transmembrane</keyword>
<keyword evidence="11" id="KW-0012">Acyltransferase</keyword>
<dbReference type="STRING" id="46223.SAMN05421852_11055"/>
<organism evidence="11 12">
    <name type="scientific">Thermoflavimicrobium dichotomicum</name>
    <dbReference type="NCBI Taxonomy" id="46223"/>
    <lineage>
        <taxon>Bacteria</taxon>
        <taxon>Bacillati</taxon>
        <taxon>Bacillota</taxon>
        <taxon>Bacilli</taxon>
        <taxon>Bacillales</taxon>
        <taxon>Thermoactinomycetaceae</taxon>
        <taxon>Thermoflavimicrobium</taxon>
    </lineage>
</organism>
<feature type="transmembrane region" description="Helical" evidence="10">
    <location>
        <begin position="12"/>
        <end position="40"/>
    </location>
</feature>
<keyword evidence="8" id="KW-0594">Phospholipid biosynthesis</keyword>
<feature type="transmembrane region" description="Helical" evidence="10">
    <location>
        <begin position="88"/>
        <end position="121"/>
    </location>
</feature>
<keyword evidence="9" id="KW-1208">Phospholipid metabolism</keyword>
<dbReference type="PANTHER" id="PTHR30309">
    <property type="entry name" value="INNER MEMBRANE PROTEIN YGIH"/>
    <property type="match status" value="1"/>
</dbReference>
<evidence type="ECO:0000256" key="7">
    <source>
        <dbReference type="ARBA" id="ARBA00023136"/>
    </source>
</evidence>
<reference evidence="11 12" key="1">
    <citation type="submission" date="2016-10" db="EMBL/GenBank/DDBJ databases">
        <authorList>
            <person name="de Groot N.N."/>
        </authorList>
    </citation>
    <scope>NUCLEOTIDE SEQUENCE [LARGE SCALE GENOMIC DNA]</scope>
    <source>
        <strain evidence="11 12">DSM 44778</strain>
    </source>
</reference>
<evidence type="ECO:0000313" key="12">
    <source>
        <dbReference type="Proteomes" id="UP000199545"/>
    </source>
</evidence>
<sequence length="144" mass="16238">MFLSLIDLLKGMIAPGLAWLTVGMVGAHLAAVAVVLGQIYPIWGSKRGDTGITVATGAIFILSPILILVGSVIYLFSLLVTRYMVLSVFFATLAVMLFSLVFIAHVYLWVVTISVGGLILFRQQRYWRRFRRGMEPPFRWRHFF</sequence>
<dbReference type="GO" id="GO:0008654">
    <property type="term" value="P:phospholipid biosynthetic process"/>
    <property type="evidence" value="ECO:0007669"/>
    <property type="project" value="UniProtKB-KW"/>
</dbReference>
<dbReference type="GO" id="GO:0005886">
    <property type="term" value="C:plasma membrane"/>
    <property type="evidence" value="ECO:0007669"/>
    <property type="project" value="InterPro"/>
</dbReference>
<gene>
    <name evidence="11" type="ORF">SAMN05421852_11055</name>
</gene>
<keyword evidence="5 10" id="KW-1133">Transmembrane helix</keyword>
<dbReference type="PANTHER" id="PTHR30309:SF0">
    <property type="entry name" value="GLYCEROL-3-PHOSPHATE ACYLTRANSFERASE-RELATED"/>
    <property type="match status" value="1"/>
</dbReference>
<evidence type="ECO:0000256" key="1">
    <source>
        <dbReference type="ARBA" id="ARBA00022475"/>
    </source>
</evidence>
<keyword evidence="3 11" id="KW-0808">Transferase</keyword>
<dbReference type="SMART" id="SM01207">
    <property type="entry name" value="G3P_acyltransf"/>
    <property type="match status" value="1"/>
</dbReference>